<evidence type="ECO:0000313" key="3">
    <source>
        <dbReference type="Proteomes" id="UP000251960"/>
    </source>
</evidence>
<proteinExistence type="predicted"/>
<evidence type="ECO:0000256" key="1">
    <source>
        <dbReference type="SAM" id="MobiDB-lite"/>
    </source>
</evidence>
<dbReference type="Proteomes" id="UP000251960">
    <property type="component" value="Chromosome 3"/>
</dbReference>
<dbReference type="EMBL" id="NCVQ01000004">
    <property type="protein sequence ID" value="PWZ34476.1"/>
    <property type="molecule type" value="Genomic_DNA"/>
</dbReference>
<accession>A0A3L6FMQ7</accession>
<comment type="caution">
    <text evidence="2">The sequence shown here is derived from an EMBL/GenBank/DDBJ whole genome shotgun (WGS) entry which is preliminary data.</text>
</comment>
<feature type="region of interest" description="Disordered" evidence="1">
    <location>
        <begin position="1"/>
        <end position="47"/>
    </location>
</feature>
<sequence>MVRDTSRLAKPPKSNSSLASSKALTKSDKLHQTHTYYDKFTRSKHQG</sequence>
<dbReference type="AlphaFoldDB" id="A0A3L6FMQ7"/>
<feature type="compositionally biased region" description="Low complexity" evidence="1">
    <location>
        <begin position="9"/>
        <end position="24"/>
    </location>
</feature>
<gene>
    <name evidence="2" type="ORF">Zm00014a_004322</name>
</gene>
<evidence type="ECO:0000313" key="2">
    <source>
        <dbReference type="EMBL" id="PWZ34476.1"/>
    </source>
</evidence>
<reference evidence="2 3" key="1">
    <citation type="journal article" date="2018" name="Nat. Genet.">
        <title>Extensive intraspecific gene order and gene structural variations between Mo17 and other maize genomes.</title>
        <authorList>
            <person name="Sun S."/>
            <person name="Zhou Y."/>
            <person name="Chen J."/>
            <person name="Shi J."/>
            <person name="Zhao H."/>
            <person name="Zhao H."/>
            <person name="Song W."/>
            <person name="Zhang M."/>
            <person name="Cui Y."/>
            <person name="Dong X."/>
            <person name="Liu H."/>
            <person name="Ma X."/>
            <person name="Jiao Y."/>
            <person name="Wang B."/>
            <person name="Wei X."/>
            <person name="Stein J.C."/>
            <person name="Glaubitz J.C."/>
            <person name="Lu F."/>
            <person name="Yu G."/>
            <person name="Liang C."/>
            <person name="Fengler K."/>
            <person name="Li B."/>
            <person name="Rafalski A."/>
            <person name="Schnable P.S."/>
            <person name="Ware D.H."/>
            <person name="Buckler E.S."/>
            <person name="Lai J."/>
        </authorList>
    </citation>
    <scope>NUCLEOTIDE SEQUENCE [LARGE SCALE GENOMIC DNA]</scope>
    <source>
        <strain evidence="3">cv. Missouri 17</strain>
        <tissue evidence="2">Seedling</tissue>
    </source>
</reference>
<feature type="compositionally biased region" description="Basic and acidic residues" evidence="1">
    <location>
        <begin position="25"/>
        <end position="41"/>
    </location>
</feature>
<name>A0A3L6FMQ7_MAIZE</name>
<organism evidence="2 3">
    <name type="scientific">Zea mays</name>
    <name type="common">Maize</name>
    <dbReference type="NCBI Taxonomy" id="4577"/>
    <lineage>
        <taxon>Eukaryota</taxon>
        <taxon>Viridiplantae</taxon>
        <taxon>Streptophyta</taxon>
        <taxon>Embryophyta</taxon>
        <taxon>Tracheophyta</taxon>
        <taxon>Spermatophyta</taxon>
        <taxon>Magnoliopsida</taxon>
        <taxon>Liliopsida</taxon>
        <taxon>Poales</taxon>
        <taxon>Poaceae</taxon>
        <taxon>PACMAD clade</taxon>
        <taxon>Panicoideae</taxon>
        <taxon>Andropogonodae</taxon>
        <taxon>Andropogoneae</taxon>
        <taxon>Tripsacinae</taxon>
        <taxon>Zea</taxon>
    </lineage>
</organism>
<protein>
    <submittedName>
        <fullName evidence="2">Uncharacterized protein</fullName>
    </submittedName>
</protein>